<dbReference type="Pfam" id="PF13417">
    <property type="entry name" value="GST_N_3"/>
    <property type="match status" value="1"/>
</dbReference>
<dbReference type="InterPro" id="IPR036249">
    <property type="entry name" value="Thioredoxin-like_sf"/>
</dbReference>
<dbReference type="PROSITE" id="PS00195">
    <property type="entry name" value="GLUTAREDOXIN_1"/>
    <property type="match status" value="1"/>
</dbReference>
<evidence type="ECO:0000313" key="3">
    <source>
        <dbReference type="Proteomes" id="UP001218788"/>
    </source>
</evidence>
<accession>A0ABT5L627</accession>
<keyword evidence="3" id="KW-1185">Reference proteome</keyword>
<dbReference type="Proteomes" id="UP001218788">
    <property type="component" value="Unassembled WGS sequence"/>
</dbReference>
<organism evidence="2 3">
    <name type="scientific">Alteromonas gilva</name>
    <dbReference type="NCBI Taxonomy" id="2987522"/>
    <lineage>
        <taxon>Bacteria</taxon>
        <taxon>Pseudomonadati</taxon>
        <taxon>Pseudomonadota</taxon>
        <taxon>Gammaproteobacteria</taxon>
        <taxon>Alteromonadales</taxon>
        <taxon>Alteromonadaceae</taxon>
        <taxon>Alteromonas/Salinimonas group</taxon>
        <taxon>Alteromonas</taxon>
    </lineage>
</organism>
<comment type="caution">
    <text evidence="2">The sequence shown here is derived from an EMBL/GenBank/DDBJ whole genome shotgun (WGS) entry which is preliminary data.</text>
</comment>
<name>A0ABT5L627_9ALTE</name>
<dbReference type="InterPro" id="IPR011767">
    <property type="entry name" value="GLR_AS"/>
</dbReference>
<evidence type="ECO:0000259" key="1">
    <source>
        <dbReference type="Pfam" id="PF13417"/>
    </source>
</evidence>
<gene>
    <name evidence="2" type="ORF">OIK42_17300</name>
</gene>
<protein>
    <submittedName>
        <fullName evidence="2">Glutathione S-transferase N-terminal domain-containing protein</fullName>
    </submittedName>
</protein>
<feature type="domain" description="GST N-terminal" evidence="1">
    <location>
        <begin position="47"/>
        <end position="124"/>
    </location>
</feature>
<reference evidence="2 3" key="1">
    <citation type="submission" date="2022-10" db="EMBL/GenBank/DDBJ databases">
        <title>Alteromonas sp. chi3 Genome sequencing.</title>
        <authorList>
            <person name="Park S."/>
        </authorList>
    </citation>
    <scope>NUCLEOTIDE SEQUENCE [LARGE SCALE GENOMIC DNA]</scope>
    <source>
        <strain evidence="3">chi3</strain>
    </source>
</reference>
<dbReference type="EMBL" id="JAQQXP010000003">
    <property type="protein sequence ID" value="MDC8832512.1"/>
    <property type="molecule type" value="Genomic_DNA"/>
</dbReference>
<dbReference type="InterPro" id="IPR004045">
    <property type="entry name" value="Glutathione_S-Trfase_N"/>
</dbReference>
<sequence>MDMLVKIIRNALGLVIVAGDVLTRWGKVKRSSEAQEKVAVTSKNMTLYHFFGCPFCVKTRRTIHKLNLPINKKSAGQGSQYRHELIAGGGKVQVPCLHIKHEDGSDQWMYESKQISAYLHQRFADYQ</sequence>
<dbReference type="PROSITE" id="PS51354">
    <property type="entry name" value="GLUTAREDOXIN_2"/>
    <property type="match status" value="1"/>
</dbReference>
<evidence type="ECO:0000313" key="2">
    <source>
        <dbReference type="EMBL" id="MDC8832512.1"/>
    </source>
</evidence>
<proteinExistence type="predicted"/>
<dbReference type="SUPFAM" id="SSF52833">
    <property type="entry name" value="Thioredoxin-like"/>
    <property type="match status" value="1"/>
</dbReference>
<dbReference type="Gene3D" id="3.40.30.10">
    <property type="entry name" value="Glutaredoxin"/>
    <property type="match status" value="1"/>
</dbReference>